<evidence type="ECO:0000313" key="1">
    <source>
        <dbReference type="EMBL" id="MPM79982.1"/>
    </source>
</evidence>
<gene>
    <name evidence="1" type="ORF">SDC9_127025</name>
</gene>
<accession>A0A645CTF2</accession>
<dbReference type="EMBL" id="VSSQ01029732">
    <property type="protein sequence ID" value="MPM79982.1"/>
    <property type="molecule type" value="Genomic_DNA"/>
</dbReference>
<protein>
    <submittedName>
        <fullName evidence="1">Uncharacterized protein</fullName>
    </submittedName>
</protein>
<sequence length="107" mass="12003">MLLRAAADDIVKVLLNLAVDDEDDLLKACLQRVIERIVHDDFAVAANGVDLLEPAVAAAHSCCHDNESRFLHIQSPLKTLESYLGNRFSFAIVIHSTDFQNAFRKRR</sequence>
<proteinExistence type="predicted"/>
<comment type="caution">
    <text evidence="1">The sequence shown here is derived from an EMBL/GenBank/DDBJ whole genome shotgun (WGS) entry which is preliminary data.</text>
</comment>
<dbReference type="AlphaFoldDB" id="A0A645CTF2"/>
<organism evidence="1">
    <name type="scientific">bioreactor metagenome</name>
    <dbReference type="NCBI Taxonomy" id="1076179"/>
    <lineage>
        <taxon>unclassified sequences</taxon>
        <taxon>metagenomes</taxon>
        <taxon>ecological metagenomes</taxon>
    </lineage>
</organism>
<reference evidence="1" key="1">
    <citation type="submission" date="2019-08" db="EMBL/GenBank/DDBJ databases">
        <authorList>
            <person name="Kucharzyk K."/>
            <person name="Murdoch R.W."/>
            <person name="Higgins S."/>
            <person name="Loffler F."/>
        </authorList>
    </citation>
    <scope>NUCLEOTIDE SEQUENCE</scope>
</reference>
<name>A0A645CTF2_9ZZZZ</name>